<accession>A0A5J4ZVT7</accession>
<protein>
    <submittedName>
        <fullName evidence="1">Uncharacterized protein</fullName>
    </submittedName>
</protein>
<evidence type="ECO:0000313" key="2">
    <source>
        <dbReference type="Proteomes" id="UP000325577"/>
    </source>
</evidence>
<sequence>MEVGTAPNGMPSFGCDDGAVANGVGISVGSIDFRSRNATDRIVASGVAVGVGERCLLWLKLRMGVAIAMGSSVLSFQLRTEKKSLSLAVRCSDCERYSHGNCVGNVSGLRQDGMVVQIGVYEYWVSVMGFWQCATGFQRGRISSPQSTLQNRHKLQRNMKMVKCLDCSR</sequence>
<evidence type="ECO:0000313" key="1">
    <source>
        <dbReference type="EMBL" id="KAA8521886.1"/>
    </source>
</evidence>
<dbReference type="AlphaFoldDB" id="A0A5J4ZVT7"/>
<gene>
    <name evidence="1" type="ORF">F0562_012800</name>
</gene>
<reference evidence="1 2" key="1">
    <citation type="submission" date="2019-09" db="EMBL/GenBank/DDBJ databases">
        <title>A chromosome-level genome assembly of the Chinese tupelo Nyssa sinensis.</title>
        <authorList>
            <person name="Yang X."/>
            <person name="Kang M."/>
            <person name="Yang Y."/>
            <person name="Xiong H."/>
            <person name="Wang M."/>
            <person name="Zhang Z."/>
            <person name="Wang Z."/>
            <person name="Wu H."/>
            <person name="Ma T."/>
            <person name="Liu J."/>
            <person name="Xi Z."/>
        </authorList>
    </citation>
    <scope>NUCLEOTIDE SEQUENCE [LARGE SCALE GENOMIC DNA]</scope>
    <source>
        <strain evidence="1">J267</strain>
        <tissue evidence="1">Leaf</tissue>
    </source>
</reference>
<proteinExistence type="predicted"/>
<organism evidence="1 2">
    <name type="scientific">Nyssa sinensis</name>
    <dbReference type="NCBI Taxonomy" id="561372"/>
    <lineage>
        <taxon>Eukaryota</taxon>
        <taxon>Viridiplantae</taxon>
        <taxon>Streptophyta</taxon>
        <taxon>Embryophyta</taxon>
        <taxon>Tracheophyta</taxon>
        <taxon>Spermatophyta</taxon>
        <taxon>Magnoliopsida</taxon>
        <taxon>eudicotyledons</taxon>
        <taxon>Gunneridae</taxon>
        <taxon>Pentapetalae</taxon>
        <taxon>asterids</taxon>
        <taxon>Cornales</taxon>
        <taxon>Nyssaceae</taxon>
        <taxon>Nyssa</taxon>
    </lineage>
</organism>
<keyword evidence="2" id="KW-1185">Reference proteome</keyword>
<dbReference type="Proteomes" id="UP000325577">
    <property type="component" value="Linkage Group LG5"/>
</dbReference>
<name>A0A5J4ZVT7_9ASTE</name>
<dbReference type="EMBL" id="CM018048">
    <property type="protein sequence ID" value="KAA8521886.1"/>
    <property type="molecule type" value="Genomic_DNA"/>
</dbReference>